<gene>
    <name evidence="1" type="ORF">HD597_009741</name>
</gene>
<reference evidence="1" key="1">
    <citation type="submission" date="2022-06" db="EMBL/GenBank/DDBJ databases">
        <title>Sequencing the genomes of 1000 actinobacteria strains.</title>
        <authorList>
            <person name="Klenk H.-P."/>
        </authorList>
    </citation>
    <scope>NUCLEOTIDE SEQUENCE</scope>
    <source>
        <strain evidence="1">DSM 46694</strain>
    </source>
</reference>
<name>A0A9X2GPF1_9ACTN</name>
<organism evidence="1 2">
    <name type="scientific">Nonomuraea thailandensis</name>
    <dbReference type="NCBI Taxonomy" id="1188745"/>
    <lineage>
        <taxon>Bacteria</taxon>
        <taxon>Bacillati</taxon>
        <taxon>Actinomycetota</taxon>
        <taxon>Actinomycetes</taxon>
        <taxon>Streptosporangiales</taxon>
        <taxon>Streptosporangiaceae</taxon>
        <taxon>Nonomuraea</taxon>
    </lineage>
</organism>
<sequence length="47" mass="5035">MRLDLRLAQAVGGRVVSVEVYGDADDVLRRRVGLACDVAAAYGLSRT</sequence>
<comment type="caution">
    <text evidence="1">The sequence shown here is derived from an EMBL/GenBank/DDBJ whole genome shotgun (WGS) entry which is preliminary data.</text>
</comment>
<keyword evidence="2" id="KW-1185">Reference proteome</keyword>
<dbReference type="EMBL" id="JAMZEB010000002">
    <property type="protein sequence ID" value="MCP2362721.1"/>
    <property type="molecule type" value="Genomic_DNA"/>
</dbReference>
<evidence type="ECO:0000313" key="1">
    <source>
        <dbReference type="EMBL" id="MCP2362721.1"/>
    </source>
</evidence>
<dbReference type="RefSeq" id="WP_253753722.1">
    <property type="nucleotide sequence ID" value="NZ_BAABKA010000047.1"/>
</dbReference>
<dbReference type="AlphaFoldDB" id="A0A9X2GPF1"/>
<evidence type="ECO:0000313" key="2">
    <source>
        <dbReference type="Proteomes" id="UP001139648"/>
    </source>
</evidence>
<accession>A0A9X2GPF1</accession>
<proteinExistence type="predicted"/>
<protein>
    <submittedName>
        <fullName evidence="1">Uncharacterized protein</fullName>
    </submittedName>
</protein>
<dbReference type="Proteomes" id="UP001139648">
    <property type="component" value="Unassembled WGS sequence"/>
</dbReference>